<evidence type="ECO:0000313" key="3">
    <source>
        <dbReference type="EMBL" id="GEO87588.1"/>
    </source>
</evidence>
<reference evidence="3 4" key="1">
    <citation type="submission" date="2019-07" db="EMBL/GenBank/DDBJ databases">
        <title>Whole genome shotgun sequence of Rhizobium naphthalenivorans NBRC 107585.</title>
        <authorList>
            <person name="Hosoyama A."/>
            <person name="Uohara A."/>
            <person name="Ohji S."/>
            <person name="Ichikawa N."/>
        </authorList>
    </citation>
    <scope>NUCLEOTIDE SEQUENCE [LARGE SCALE GENOMIC DNA]</scope>
    <source>
        <strain evidence="3 4">NBRC 107585</strain>
    </source>
</reference>
<evidence type="ECO:0000259" key="2">
    <source>
        <dbReference type="Pfam" id="PF00582"/>
    </source>
</evidence>
<protein>
    <recommendedName>
        <fullName evidence="2">UspA domain-containing protein</fullName>
    </recommendedName>
</protein>
<proteinExistence type="inferred from homology"/>
<dbReference type="InterPro" id="IPR006015">
    <property type="entry name" value="Universal_stress_UspA"/>
</dbReference>
<organism evidence="3 4">
    <name type="scientific">Ciceribacter naphthalenivorans</name>
    <dbReference type="NCBI Taxonomy" id="1118451"/>
    <lineage>
        <taxon>Bacteria</taxon>
        <taxon>Pseudomonadati</taxon>
        <taxon>Pseudomonadota</taxon>
        <taxon>Alphaproteobacteria</taxon>
        <taxon>Hyphomicrobiales</taxon>
        <taxon>Rhizobiaceae</taxon>
        <taxon>Ciceribacter</taxon>
    </lineage>
</organism>
<dbReference type="PANTHER" id="PTHR31964:SF113">
    <property type="entry name" value="USPA DOMAIN-CONTAINING PROTEIN"/>
    <property type="match status" value="1"/>
</dbReference>
<dbReference type="InterPro" id="IPR006016">
    <property type="entry name" value="UspA"/>
</dbReference>
<dbReference type="AlphaFoldDB" id="A0A512HQ51"/>
<dbReference type="Pfam" id="PF00582">
    <property type="entry name" value="Usp"/>
    <property type="match status" value="1"/>
</dbReference>
<comment type="similarity">
    <text evidence="1">Belongs to the universal stress protein A family.</text>
</comment>
<feature type="domain" description="UspA" evidence="2">
    <location>
        <begin position="10"/>
        <end position="80"/>
    </location>
</feature>
<keyword evidence="4" id="KW-1185">Reference proteome</keyword>
<dbReference type="EMBL" id="BJZP01000058">
    <property type="protein sequence ID" value="GEO87588.1"/>
    <property type="molecule type" value="Genomic_DNA"/>
</dbReference>
<dbReference type="SUPFAM" id="SSF52402">
    <property type="entry name" value="Adenine nucleotide alpha hydrolases-like"/>
    <property type="match status" value="1"/>
</dbReference>
<gene>
    <name evidence="3" type="ORF">RNA01_45200</name>
</gene>
<accession>A0A512HQ51</accession>
<evidence type="ECO:0000313" key="4">
    <source>
        <dbReference type="Proteomes" id="UP000321717"/>
    </source>
</evidence>
<dbReference type="InterPro" id="IPR014729">
    <property type="entry name" value="Rossmann-like_a/b/a_fold"/>
</dbReference>
<dbReference type="PRINTS" id="PR01438">
    <property type="entry name" value="UNVRSLSTRESS"/>
</dbReference>
<dbReference type="PANTHER" id="PTHR31964">
    <property type="entry name" value="ADENINE NUCLEOTIDE ALPHA HYDROLASES-LIKE SUPERFAMILY PROTEIN"/>
    <property type="match status" value="1"/>
</dbReference>
<comment type="caution">
    <text evidence="3">The sequence shown here is derived from an EMBL/GenBank/DDBJ whole genome shotgun (WGS) entry which is preliminary data.</text>
</comment>
<dbReference type="Proteomes" id="UP000321717">
    <property type="component" value="Unassembled WGS sequence"/>
</dbReference>
<dbReference type="OrthoDB" id="5564966at2"/>
<dbReference type="RefSeq" id="WP_147182374.1">
    <property type="nucleotide sequence ID" value="NZ_BJZP01000058.1"/>
</dbReference>
<dbReference type="Gene3D" id="3.40.50.620">
    <property type="entry name" value="HUPs"/>
    <property type="match status" value="1"/>
</dbReference>
<evidence type="ECO:0000256" key="1">
    <source>
        <dbReference type="ARBA" id="ARBA00008791"/>
    </source>
</evidence>
<name>A0A512HQ51_9HYPH</name>
<sequence length="80" mass="8584">MAGQILHQAREIAKRSGVANIDMQTAWGDPVEVIIDRAQQEKVDAIVVGRRGRGRLEGLLLGSVSQKLVSLAPCIVVVVP</sequence>